<evidence type="ECO:0000256" key="1">
    <source>
        <dbReference type="SAM" id="MobiDB-lite"/>
    </source>
</evidence>
<feature type="region of interest" description="Disordered" evidence="1">
    <location>
        <begin position="407"/>
        <end position="463"/>
    </location>
</feature>
<feature type="region of interest" description="Disordered" evidence="1">
    <location>
        <begin position="557"/>
        <end position="610"/>
    </location>
</feature>
<feature type="compositionally biased region" description="Polar residues" evidence="1">
    <location>
        <begin position="499"/>
        <end position="508"/>
    </location>
</feature>
<feature type="compositionally biased region" description="Polar residues" evidence="1">
    <location>
        <begin position="355"/>
        <end position="389"/>
    </location>
</feature>
<feature type="region of interest" description="Disordered" evidence="1">
    <location>
        <begin position="349"/>
        <end position="389"/>
    </location>
</feature>
<sequence length="830" mass="91153">MQLRFFYCLGSLISEEDVTHLNEVEEKLAKVEEASGSASPERVSPPFPPPFMHKRQSSFQSRSTTSENLRQAPAADSSTLLSMNNESTKEGEMVPQPSTSNEEIKSKASQGQGNQQTVNTFPGGFTSMGSPTMPHSQTWAPLTIPPFQSVQSLDKPPVQATNPFYPMPLIGPSTSYPYALSTALMIPPYATLPFPHQLLSEQQISPPNQRLPEKPYDATDLSALQLTMSLDQYNQHLIRSQLDQAQQTAQVASCQVQLLRDQLTTETTARIEAQVCINSDCILIFFFDCYAMLNHNKSTRTHQLLNANRELLEQVQALVGRLQLLESKIAADIQGTEKDTMDPRVPLVPTLPQAVPTQSTSAADTTQKSKNQEAPYTLQNRSGLNYMPTSMTTDSLKIYQLKPLADLRAGSLPPKTGDSEDERRKRKDDADKGGAKTEPESATEDVSDSSSDQGDKPSGGESSAYMSNLAFPMYQNILLSNPQVMPLFSPYFPTTIQNTQIPSPTHMYQTPEKKEASAKKNKDDRTQEAGPSNSSIIRRSTRIAGVPVNSEFEFKRMSFNENPRRSERKKNSPKAGNISPLSKVSEESQPFNDGAGSLRKPKDLKKLPDKAETSAKNLLSLNLSPTRTTLFGERSSQLDISLPAGDNGTNYASVNPSSSKIRRSSFCDKNVERVLASSTLATAMYPPKSSISIGRPEVLKRRIIRTLSVDMKTPPTFGERPSASTAISHESNPELKSRSFKGRLGKSDGIGRSYTISADESSSMTPADSSESKVQSSSATDDAEKSQSFMDSQKQKLSDPTILAKLTQRMPVQTTSEFSTKTFLPNGGIR</sequence>
<dbReference type="STRING" id="51028.A0A3P6HG23"/>
<feature type="compositionally biased region" description="Basic and acidic residues" evidence="1">
    <location>
        <begin position="417"/>
        <end position="439"/>
    </location>
</feature>
<feature type="compositionally biased region" description="Basic and acidic residues" evidence="1">
    <location>
        <begin position="600"/>
        <end position="610"/>
    </location>
</feature>
<feature type="region of interest" description="Disordered" evidence="1">
    <location>
        <begin position="32"/>
        <end position="120"/>
    </location>
</feature>
<organism evidence="2 3">
    <name type="scientific">Enterobius vermicularis</name>
    <name type="common">Human pinworm</name>
    <dbReference type="NCBI Taxonomy" id="51028"/>
    <lineage>
        <taxon>Eukaryota</taxon>
        <taxon>Metazoa</taxon>
        <taxon>Ecdysozoa</taxon>
        <taxon>Nematoda</taxon>
        <taxon>Chromadorea</taxon>
        <taxon>Rhabditida</taxon>
        <taxon>Spirurina</taxon>
        <taxon>Oxyuridomorpha</taxon>
        <taxon>Oxyuroidea</taxon>
        <taxon>Oxyuridae</taxon>
        <taxon>Enterobius</taxon>
    </lineage>
</organism>
<keyword evidence="3" id="KW-1185">Reference proteome</keyword>
<feature type="region of interest" description="Disordered" evidence="1">
    <location>
        <begin position="710"/>
        <end position="830"/>
    </location>
</feature>
<gene>
    <name evidence="2" type="ORF">EVEC_LOCUS5636</name>
</gene>
<accession>A0A3P6HG23</accession>
<dbReference type="EMBL" id="UXUI01008223">
    <property type="protein sequence ID" value="VDD90885.1"/>
    <property type="molecule type" value="Genomic_DNA"/>
</dbReference>
<reference evidence="2 3" key="1">
    <citation type="submission" date="2018-10" db="EMBL/GenBank/DDBJ databases">
        <authorList>
            <consortium name="Pathogen Informatics"/>
        </authorList>
    </citation>
    <scope>NUCLEOTIDE SEQUENCE [LARGE SCALE GENOMIC DNA]</scope>
</reference>
<dbReference type="Proteomes" id="UP000274131">
    <property type="component" value="Unassembled WGS sequence"/>
</dbReference>
<feature type="compositionally biased region" description="Polar residues" evidence="1">
    <location>
        <begin position="96"/>
        <end position="120"/>
    </location>
</feature>
<feature type="region of interest" description="Disordered" evidence="1">
    <location>
        <begin position="499"/>
        <end position="542"/>
    </location>
</feature>
<name>A0A3P6HG23_ENTVE</name>
<evidence type="ECO:0000313" key="2">
    <source>
        <dbReference type="EMBL" id="VDD90885.1"/>
    </source>
</evidence>
<feature type="compositionally biased region" description="Polar residues" evidence="1">
    <location>
        <begin position="754"/>
        <end position="792"/>
    </location>
</feature>
<feature type="compositionally biased region" description="Basic and acidic residues" evidence="1">
    <location>
        <begin position="511"/>
        <end position="527"/>
    </location>
</feature>
<feature type="compositionally biased region" description="Low complexity" evidence="1">
    <location>
        <begin position="57"/>
        <end position="66"/>
    </location>
</feature>
<feature type="compositionally biased region" description="Polar residues" evidence="1">
    <location>
        <begin position="76"/>
        <end position="86"/>
    </location>
</feature>
<feature type="compositionally biased region" description="Polar residues" evidence="1">
    <location>
        <begin position="579"/>
        <end position="591"/>
    </location>
</feature>
<proteinExistence type="predicted"/>
<evidence type="ECO:0000313" key="3">
    <source>
        <dbReference type="Proteomes" id="UP000274131"/>
    </source>
</evidence>
<feature type="compositionally biased region" description="Polar residues" evidence="1">
    <location>
        <begin position="810"/>
        <end position="823"/>
    </location>
</feature>
<dbReference type="AlphaFoldDB" id="A0A3P6HG23"/>
<protein>
    <submittedName>
        <fullName evidence="2">Uncharacterized protein</fullName>
    </submittedName>
</protein>
<dbReference type="OrthoDB" id="10030336at2759"/>